<sequence length="117" mass="13154">MRNKPFSCDYDFDGIYPITECFDARGIAELVDDECDGFYVASITFDDGVRLIPRGNGYLGLPHAVKDGIFAIIADEIQKSEHAAEHFHTALNESRLPDPDRAYDERRDHLAMGWCAA</sequence>
<dbReference type="EMBL" id="JAANCM010000004">
    <property type="protein sequence ID" value="NHT75893.1"/>
    <property type="molecule type" value="Genomic_DNA"/>
</dbReference>
<dbReference type="RefSeq" id="WP_167128218.1">
    <property type="nucleotide sequence ID" value="NZ_JAANCM010000004.1"/>
</dbReference>
<accession>A0AA43ZFA8</accession>
<reference evidence="1" key="1">
    <citation type="submission" date="2020-03" db="EMBL/GenBank/DDBJ databases">
        <title>Ferranicluibacter endophyticum gen. nov., sp. nov., a new genus isolated from Rubus ulmifolius Schott. stem.</title>
        <authorList>
            <person name="Roca-Couso R."/>
            <person name="Flores-Felix J.D."/>
            <person name="Igual J.M."/>
            <person name="Rivas R."/>
        </authorList>
    </citation>
    <scope>NUCLEOTIDE SEQUENCE</scope>
    <source>
        <strain evidence="1">CRRU44</strain>
    </source>
</reference>
<evidence type="ECO:0000313" key="3">
    <source>
        <dbReference type="Proteomes" id="UP001155840"/>
    </source>
</evidence>
<dbReference type="AlphaFoldDB" id="A0AA43ZFA8"/>
<name>A0AA43ZFA8_9HYPH</name>
<comment type="caution">
    <text evidence="1">The sequence shown here is derived from an EMBL/GenBank/DDBJ whole genome shotgun (WGS) entry which is preliminary data.</text>
</comment>
<evidence type="ECO:0000313" key="2">
    <source>
        <dbReference type="EMBL" id="NHT75953.1"/>
    </source>
</evidence>
<keyword evidence="3" id="KW-1185">Reference proteome</keyword>
<protein>
    <submittedName>
        <fullName evidence="1">Uncharacterized protein</fullName>
    </submittedName>
</protein>
<evidence type="ECO:0000313" key="1">
    <source>
        <dbReference type="EMBL" id="NHT75893.1"/>
    </source>
</evidence>
<dbReference type="Proteomes" id="UP001155840">
    <property type="component" value="Unassembled WGS sequence"/>
</dbReference>
<organism evidence="1 3">
    <name type="scientific">Ferranicluibacter rubi</name>
    <dbReference type="NCBI Taxonomy" id="2715133"/>
    <lineage>
        <taxon>Bacteria</taxon>
        <taxon>Pseudomonadati</taxon>
        <taxon>Pseudomonadota</taxon>
        <taxon>Alphaproteobacteria</taxon>
        <taxon>Hyphomicrobiales</taxon>
        <taxon>Rhizobiaceae</taxon>
        <taxon>Ferranicluibacter</taxon>
    </lineage>
</organism>
<gene>
    <name evidence="1" type="ORF">G8E10_09060</name>
    <name evidence="2" type="ORF">G8E10_09395</name>
</gene>
<proteinExistence type="predicted"/>
<dbReference type="EMBL" id="JAANCM010000004">
    <property type="protein sequence ID" value="NHT75953.1"/>
    <property type="molecule type" value="Genomic_DNA"/>
</dbReference>